<feature type="region of interest" description="Disordered" evidence="1">
    <location>
        <begin position="1"/>
        <end position="46"/>
    </location>
</feature>
<proteinExistence type="predicted"/>
<feature type="domain" description="AAA+ ATPase" evidence="2">
    <location>
        <begin position="77"/>
        <end position="279"/>
    </location>
</feature>
<dbReference type="SUPFAM" id="SSF52540">
    <property type="entry name" value="P-loop containing nucleoside triphosphate hydrolases"/>
    <property type="match status" value="1"/>
</dbReference>
<sequence>MAKPDPAPQQDQNGGFRIFRGNSGPHDGIDRLPPPPPWRRFGPGGSVAAGRLGDRERAVAYRVDERIVDRVNAALHLRRPLLVTGKPGSGKTTLAFNIAYELGLEPVLRWPVNSRTTLRQGLYDYDAIARLQDAGLRRGWNAPQPPSAAANTREDDDEPPGIGRYIRLGPLGTALLPGSRPRVLLIDELDKSDIDLPNDLLNVLEEGGFGIPELERLPDDAPPVEVMTADEGGRATIRRGRVRCSDFPIMIITSNGEREFPPAFLRRCLRVMIEPPTAAQLADIVDAHFSPDDHAAAEGLISTFIARRELADLATDQLLNAVFLARSLSPETTRGELLDEILRPLNLKEP</sequence>
<dbReference type="RefSeq" id="WP_344586166.1">
    <property type="nucleotide sequence ID" value="NZ_BAAARW010000001.1"/>
</dbReference>
<name>A0ABN3I8K5_9ACTN</name>
<protein>
    <submittedName>
        <fullName evidence="3">MoxR family ATPase</fullName>
    </submittedName>
</protein>
<accession>A0ABN3I8K5</accession>
<keyword evidence="4" id="KW-1185">Reference proteome</keyword>
<organism evidence="3 4">
    <name type="scientific">Actinomadura vinacea</name>
    <dbReference type="NCBI Taxonomy" id="115336"/>
    <lineage>
        <taxon>Bacteria</taxon>
        <taxon>Bacillati</taxon>
        <taxon>Actinomycetota</taxon>
        <taxon>Actinomycetes</taxon>
        <taxon>Streptosporangiales</taxon>
        <taxon>Thermomonosporaceae</taxon>
        <taxon>Actinomadura</taxon>
    </lineage>
</organism>
<dbReference type="SMART" id="SM00382">
    <property type="entry name" value="AAA"/>
    <property type="match status" value="1"/>
</dbReference>
<dbReference type="Gene3D" id="3.40.50.300">
    <property type="entry name" value="P-loop containing nucleotide triphosphate hydrolases"/>
    <property type="match status" value="1"/>
</dbReference>
<reference evidence="3 4" key="1">
    <citation type="journal article" date="2019" name="Int. J. Syst. Evol. Microbiol.">
        <title>The Global Catalogue of Microorganisms (GCM) 10K type strain sequencing project: providing services to taxonomists for standard genome sequencing and annotation.</title>
        <authorList>
            <consortium name="The Broad Institute Genomics Platform"/>
            <consortium name="The Broad Institute Genome Sequencing Center for Infectious Disease"/>
            <person name="Wu L."/>
            <person name="Ma J."/>
        </authorList>
    </citation>
    <scope>NUCLEOTIDE SEQUENCE [LARGE SCALE GENOMIC DNA]</scope>
    <source>
        <strain evidence="3 4">JCM 3325</strain>
    </source>
</reference>
<dbReference type="InterPro" id="IPR003593">
    <property type="entry name" value="AAA+_ATPase"/>
</dbReference>
<comment type="caution">
    <text evidence="3">The sequence shown here is derived from an EMBL/GenBank/DDBJ whole genome shotgun (WGS) entry which is preliminary data.</text>
</comment>
<dbReference type="InterPro" id="IPR011704">
    <property type="entry name" value="ATPase_dyneun-rel_AAA"/>
</dbReference>
<evidence type="ECO:0000313" key="3">
    <source>
        <dbReference type="EMBL" id="GAA2397652.1"/>
    </source>
</evidence>
<dbReference type="EMBL" id="BAAARW010000001">
    <property type="protein sequence ID" value="GAA2397652.1"/>
    <property type="molecule type" value="Genomic_DNA"/>
</dbReference>
<evidence type="ECO:0000313" key="4">
    <source>
        <dbReference type="Proteomes" id="UP001501231"/>
    </source>
</evidence>
<gene>
    <name evidence="3" type="ORF">GCM10010191_00390</name>
</gene>
<feature type="region of interest" description="Disordered" evidence="1">
    <location>
        <begin position="138"/>
        <end position="161"/>
    </location>
</feature>
<dbReference type="Pfam" id="PF07728">
    <property type="entry name" value="AAA_5"/>
    <property type="match status" value="1"/>
</dbReference>
<evidence type="ECO:0000259" key="2">
    <source>
        <dbReference type="SMART" id="SM00382"/>
    </source>
</evidence>
<dbReference type="InterPro" id="IPR027417">
    <property type="entry name" value="P-loop_NTPase"/>
</dbReference>
<evidence type="ECO:0000256" key="1">
    <source>
        <dbReference type="SAM" id="MobiDB-lite"/>
    </source>
</evidence>
<dbReference type="Proteomes" id="UP001501231">
    <property type="component" value="Unassembled WGS sequence"/>
</dbReference>